<gene>
    <name evidence="2" type="ORF">SAMN05444411_10156</name>
</gene>
<dbReference type="EMBL" id="FNNJ01000001">
    <property type="protein sequence ID" value="SDW09210.1"/>
    <property type="molecule type" value="Genomic_DNA"/>
</dbReference>
<feature type="transmembrane region" description="Helical" evidence="1">
    <location>
        <begin position="7"/>
        <end position="23"/>
    </location>
</feature>
<keyword evidence="1" id="KW-0472">Membrane</keyword>
<proteinExistence type="predicted"/>
<keyword evidence="3" id="KW-1185">Reference proteome</keyword>
<dbReference type="STRING" id="762486.SAMN05444411_10156"/>
<protein>
    <submittedName>
        <fullName evidence="2">Uncharacterized protein</fullName>
    </submittedName>
</protein>
<evidence type="ECO:0000313" key="3">
    <source>
        <dbReference type="Proteomes" id="UP000199595"/>
    </source>
</evidence>
<keyword evidence="1" id="KW-0812">Transmembrane</keyword>
<evidence type="ECO:0000313" key="2">
    <source>
        <dbReference type="EMBL" id="SDW09210.1"/>
    </source>
</evidence>
<reference evidence="2 3" key="1">
    <citation type="submission" date="2016-10" db="EMBL/GenBank/DDBJ databases">
        <authorList>
            <person name="de Groot N.N."/>
        </authorList>
    </citation>
    <scope>NUCLEOTIDE SEQUENCE [LARGE SCALE GENOMIC DNA]</scope>
    <source>
        <strain evidence="2 3">DSM 24956</strain>
    </source>
</reference>
<name>A0A1H2QQQ6_9FLAO</name>
<dbReference type="AlphaFoldDB" id="A0A1H2QQQ6"/>
<accession>A0A1H2QQQ6</accession>
<organism evidence="2 3">
    <name type="scientific">Lutibacter oricola</name>
    <dbReference type="NCBI Taxonomy" id="762486"/>
    <lineage>
        <taxon>Bacteria</taxon>
        <taxon>Pseudomonadati</taxon>
        <taxon>Bacteroidota</taxon>
        <taxon>Flavobacteriia</taxon>
        <taxon>Flavobacteriales</taxon>
        <taxon>Flavobacteriaceae</taxon>
        <taxon>Lutibacter</taxon>
    </lineage>
</organism>
<dbReference type="Proteomes" id="UP000199595">
    <property type="component" value="Unassembled WGS sequence"/>
</dbReference>
<evidence type="ECO:0000256" key="1">
    <source>
        <dbReference type="SAM" id="Phobius"/>
    </source>
</evidence>
<keyword evidence="1" id="KW-1133">Transmembrane helix</keyword>
<sequence length="52" mass="5966">MKRLYKIIILFLIIFGVGIYFTVKSINNSFTTTNEVETVSSQPRLLNLSTKL</sequence>